<proteinExistence type="predicted"/>
<dbReference type="PANTHER" id="PTHR13132">
    <property type="entry name" value="ALPHA- 1,6 -FUCOSYLTRANSFERASE"/>
    <property type="match status" value="1"/>
</dbReference>
<dbReference type="AlphaFoldDB" id="A0A9N8H227"/>
<dbReference type="GO" id="GO:0046921">
    <property type="term" value="F:alpha-(1-&gt;6)-fucosyltransferase activity"/>
    <property type="evidence" value="ECO:0007669"/>
    <property type="project" value="TreeGrafter"/>
</dbReference>
<dbReference type="CDD" id="cd11296">
    <property type="entry name" value="O-FucT_like"/>
    <property type="match status" value="1"/>
</dbReference>
<protein>
    <submittedName>
        <fullName evidence="1">Glycosyltransferase family 15 protein</fullName>
    </submittedName>
</protein>
<dbReference type="GO" id="GO:0006487">
    <property type="term" value="P:protein N-linked glycosylation"/>
    <property type="evidence" value="ECO:0007669"/>
    <property type="project" value="TreeGrafter"/>
</dbReference>
<gene>
    <name evidence="1" type="ORF">SEMRO_3_G002300.1</name>
</gene>
<dbReference type="PANTHER" id="PTHR13132:SF29">
    <property type="entry name" value="ALPHA-(1,6)-FUCOSYLTRANSFERASE"/>
    <property type="match status" value="1"/>
</dbReference>
<dbReference type="EMBL" id="CAICTM010000003">
    <property type="protein sequence ID" value="CAB9496255.1"/>
    <property type="molecule type" value="Genomic_DNA"/>
</dbReference>
<keyword evidence="2" id="KW-1185">Reference proteome</keyword>
<evidence type="ECO:0000313" key="1">
    <source>
        <dbReference type="EMBL" id="CAB9496255.1"/>
    </source>
</evidence>
<evidence type="ECO:0000313" key="2">
    <source>
        <dbReference type="Proteomes" id="UP001153069"/>
    </source>
</evidence>
<reference evidence="1" key="1">
    <citation type="submission" date="2020-06" db="EMBL/GenBank/DDBJ databases">
        <authorList>
            <consortium name="Plant Systems Biology data submission"/>
        </authorList>
    </citation>
    <scope>NUCLEOTIDE SEQUENCE</scope>
    <source>
        <strain evidence="1">D6</strain>
    </source>
</reference>
<comment type="caution">
    <text evidence="1">The sequence shown here is derived from an EMBL/GenBank/DDBJ whole genome shotgun (WGS) entry which is preliminary data.</text>
</comment>
<sequence>MRREGVRTRTGTGVCEGYDGIYHIQSGDVGGAAATIFFQFVLAQLIYAEQHNLKPWVFFNNISHHVYDQRIHNQTGTKITLQFQMKQGMKVYHHQDKRLRRAAYPGKPFLPQGQEEQQLHSHLFQFTGDGVWQNYFLPVSDFDPNTTVDPSCQGKPLVTMDIWSITPGLHIYAPWTPRMWRYHVLPDYMQQRHLTLREWLTPQRIRAHAMTQKYIQVQPNLWKMADSLLQKKENNNNAPCLGLHIRWSDKGGGRRIIQVQEFLPYIQQFVTLQQHQQQQTDKDTCCCIMLATDSTKVLDEIQKRWPLSIRQHLRFQGAHVLRSSDETPVFEMTTTADNDNDKDNNNKQQRPAALVSHHRTNTEVLVDILALSRCDFLIHGHSAVSDAAMYLNDKLIYQSVNLEDPDDFSVQDFGNLVRDIQQRGHVNLTRYFPDPWWNTTTFVEPIAPQATGSNQFCSPNNDGDEYRGILHISIGGGSDFSFGMTFFHFVLNQLLFADKYKLKPFIHLTQQDAQAVYDPRMHASNGWTSTLDIRTTRSVTVRNVSVASGGADGPMQRIYPSDVDANSGYKSTLNLSGNGIWNSYFEPVSDIDPRSEETFQSCRDKPWVVLRREMVTSGLHLWAPWSVKSFKYSGLPDQLWWKGKKTQRAGGPSLGETVGESLSDWYLPMRKKGHEIVGKYYRPHAFLWKRVEEVLQTSGAQTDCCLAMHIRQGDKEGYGKRKLSRIRDYKPFVEAFLNATHGKSFVYLATDAWRVIDAIQDNWDASLRSRIHSQGDHVVRSVRWVPAHMLEPDNRHRVNLEALVDTLAMSRCQFLLHGFSTMSEAAIYMNLNLHYHSVNLDDVNHMGVKEFEVLIRGNEFCSSRR</sequence>
<dbReference type="Proteomes" id="UP001153069">
    <property type="component" value="Unassembled WGS sequence"/>
</dbReference>
<dbReference type="Gene3D" id="3.40.50.11350">
    <property type="match status" value="2"/>
</dbReference>
<name>A0A9N8H227_9STRA</name>
<organism evidence="1 2">
    <name type="scientific">Seminavis robusta</name>
    <dbReference type="NCBI Taxonomy" id="568900"/>
    <lineage>
        <taxon>Eukaryota</taxon>
        <taxon>Sar</taxon>
        <taxon>Stramenopiles</taxon>
        <taxon>Ochrophyta</taxon>
        <taxon>Bacillariophyta</taxon>
        <taxon>Bacillariophyceae</taxon>
        <taxon>Bacillariophycidae</taxon>
        <taxon>Naviculales</taxon>
        <taxon>Naviculaceae</taxon>
        <taxon>Seminavis</taxon>
    </lineage>
</organism>
<accession>A0A9N8H227</accession>
<dbReference type="OrthoDB" id="439943at2759"/>